<evidence type="ECO:0000313" key="3">
    <source>
        <dbReference type="Proteomes" id="UP001292094"/>
    </source>
</evidence>
<organism evidence="1 3">
    <name type="scientific">Petrolisthes manimaculis</name>
    <dbReference type="NCBI Taxonomy" id="1843537"/>
    <lineage>
        <taxon>Eukaryota</taxon>
        <taxon>Metazoa</taxon>
        <taxon>Ecdysozoa</taxon>
        <taxon>Arthropoda</taxon>
        <taxon>Crustacea</taxon>
        <taxon>Multicrustacea</taxon>
        <taxon>Malacostraca</taxon>
        <taxon>Eumalacostraca</taxon>
        <taxon>Eucarida</taxon>
        <taxon>Decapoda</taxon>
        <taxon>Pleocyemata</taxon>
        <taxon>Anomura</taxon>
        <taxon>Galatheoidea</taxon>
        <taxon>Porcellanidae</taxon>
        <taxon>Petrolisthes</taxon>
    </lineage>
</organism>
<dbReference type="AlphaFoldDB" id="A0AAE1PNC3"/>
<evidence type="ECO:0000313" key="1">
    <source>
        <dbReference type="EMBL" id="KAK4311394.1"/>
    </source>
</evidence>
<dbReference type="EMBL" id="JAWZYT010001233">
    <property type="protein sequence ID" value="KAK4314216.1"/>
    <property type="molecule type" value="Genomic_DNA"/>
</dbReference>
<sequence length="71" mass="7718">MEACLLSGGFAGLRVAPSNEQRVAFVLPLLQLHIKYPTETPIISREEAARLMEVAGAETLINLEAIITLKV</sequence>
<name>A0AAE1PNC3_9EUCA</name>
<comment type="caution">
    <text evidence="1">The sequence shown here is derived from an EMBL/GenBank/DDBJ whole genome shotgun (WGS) entry which is preliminary data.</text>
</comment>
<dbReference type="Proteomes" id="UP001292094">
    <property type="component" value="Unassembled WGS sequence"/>
</dbReference>
<accession>A0AAE1PNC3</accession>
<dbReference type="EMBL" id="JAWZYT010001520">
    <property type="protein sequence ID" value="KAK4311394.1"/>
    <property type="molecule type" value="Genomic_DNA"/>
</dbReference>
<protein>
    <submittedName>
        <fullName evidence="1">Uncharacterized protein</fullName>
    </submittedName>
</protein>
<proteinExistence type="predicted"/>
<gene>
    <name evidence="2" type="ORF">Pmani_014460</name>
    <name evidence="1" type="ORF">Pmani_017118</name>
</gene>
<evidence type="ECO:0000313" key="2">
    <source>
        <dbReference type="EMBL" id="KAK4314216.1"/>
    </source>
</evidence>
<reference evidence="1" key="1">
    <citation type="submission" date="2023-11" db="EMBL/GenBank/DDBJ databases">
        <title>Genome assemblies of two species of porcelain crab, Petrolisthes cinctipes and Petrolisthes manimaculis (Anomura: Porcellanidae).</title>
        <authorList>
            <person name="Angst P."/>
        </authorList>
    </citation>
    <scope>NUCLEOTIDE SEQUENCE</scope>
    <source>
        <strain evidence="1">PB745_02</strain>
        <tissue evidence="1">Gill</tissue>
    </source>
</reference>
<keyword evidence="3" id="KW-1185">Reference proteome</keyword>